<evidence type="ECO:0000313" key="5">
    <source>
        <dbReference type="Proteomes" id="UP000271678"/>
    </source>
</evidence>
<feature type="domain" description="Transglutaminase-like" evidence="3">
    <location>
        <begin position="471"/>
        <end position="541"/>
    </location>
</feature>
<sequence>MIARARLSEAGLAVIASIVATWPLTTLLQGGGWLWALILLVVFVGLVGAGVRMTRASAGAILSAQLVALIVVVILLNVHDHLDSGFLQAVGDLVRQADDTVRESRAPAPVTPGLLMMLEVIVPGLAIGVDFLAVTCRQPALAGVPMMVIYLLSTSNSGDALNPVFFILLAASWLILIAHGGGLLVRTWSSVRARALTPTLHEDQLGIGGMASAARVLGIVTIVLALIVPVLIPRSAPHYFAKGLGHGGHGNGTGVVAFSTTVSLAKDLRSTNGTPVLNFRTSDLSPPPLRVTAGGTYSDGEWSGFPSSGNLTQERNGAVIPRSDGVATSRTETTESMQITNNTMRAPDVPAPYPISLGNFGATQWGVSAQTGQPYVAKTVKDYSVSYYIPQRSAYRAGVQVSTGSFGNELELDPSSAGRVRALARKLGGGNSFDEAVRIQNYLRSDLFTYSLTLAPRRTVDGRKLDPLSNFLVTRQGYCTQFATAMIMLARADGIPARMALGFLPGVPAPNGLYTVTQSNAHAWPELYLDGMGWTRFEPTPGDRSGVPPSYTTTVDAGHGGGHVPGQRSSTTAPSQRPSVSSHPAPIVTSPQHSTGGPRYPHLLRDLLIVLAVLLVGLLGALVLPLLARRQRSAISARLREHQPVEAQWQVLQTQLHDLGIPPPESEGSPRAIERHYRSRAVLPDEGAAALHSVIQSLEDERYAAPGTAEVTIDRQAQQVLRDIRRQQSWVQRFGSTILPGTGRAAFGRGFRRAIDWPFQVIFRQPRDGDR</sequence>
<dbReference type="SUPFAM" id="SSF54001">
    <property type="entry name" value="Cysteine proteinases"/>
    <property type="match status" value="1"/>
</dbReference>
<keyword evidence="2" id="KW-1133">Transmembrane helix</keyword>
<evidence type="ECO:0000313" key="4">
    <source>
        <dbReference type="EMBL" id="RNI20263.1"/>
    </source>
</evidence>
<evidence type="ECO:0000259" key="3">
    <source>
        <dbReference type="SMART" id="SM00460"/>
    </source>
</evidence>
<feature type="transmembrane region" description="Helical" evidence="2">
    <location>
        <begin position="58"/>
        <end position="78"/>
    </location>
</feature>
<feature type="transmembrane region" description="Helical" evidence="2">
    <location>
        <begin position="7"/>
        <end position="27"/>
    </location>
</feature>
<dbReference type="Pfam" id="PF01841">
    <property type="entry name" value="Transglut_core"/>
    <property type="match status" value="1"/>
</dbReference>
<evidence type="ECO:0000256" key="2">
    <source>
        <dbReference type="SAM" id="Phobius"/>
    </source>
</evidence>
<accession>A0A3M9M5U9</accession>
<keyword evidence="5" id="KW-1185">Reference proteome</keyword>
<feature type="transmembrane region" description="Helical" evidence="2">
    <location>
        <begin position="33"/>
        <end position="51"/>
    </location>
</feature>
<feature type="transmembrane region" description="Helical" evidence="2">
    <location>
        <begin position="164"/>
        <end position="185"/>
    </location>
</feature>
<reference evidence="4 5" key="1">
    <citation type="submission" date="2018-11" db="EMBL/GenBank/DDBJ databases">
        <title>Draft genome of Simplicispira Flexivirga sp. BO-16.</title>
        <authorList>
            <person name="Im W.T."/>
        </authorList>
    </citation>
    <scope>NUCLEOTIDE SEQUENCE [LARGE SCALE GENOMIC DNA]</scope>
    <source>
        <strain evidence="4 5">BO-16</strain>
    </source>
</reference>
<feature type="compositionally biased region" description="Polar residues" evidence="1">
    <location>
        <begin position="567"/>
        <end position="582"/>
    </location>
</feature>
<feature type="region of interest" description="Disordered" evidence="1">
    <location>
        <begin position="539"/>
        <end position="596"/>
    </location>
</feature>
<gene>
    <name evidence="4" type="ORF">EFY87_14995</name>
</gene>
<dbReference type="SMART" id="SM00460">
    <property type="entry name" value="TGc"/>
    <property type="match status" value="1"/>
</dbReference>
<proteinExistence type="predicted"/>
<organism evidence="4 5">
    <name type="scientific">Flexivirga caeni</name>
    <dbReference type="NCBI Taxonomy" id="2294115"/>
    <lineage>
        <taxon>Bacteria</taxon>
        <taxon>Bacillati</taxon>
        <taxon>Actinomycetota</taxon>
        <taxon>Actinomycetes</taxon>
        <taxon>Micrococcales</taxon>
        <taxon>Dermacoccaceae</taxon>
        <taxon>Flexivirga</taxon>
    </lineage>
</organism>
<feature type="transmembrane region" description="Helical" evidence="2">
    <location>
        <begin position="205"/>
        <end position="232"/>
    </location>
</feature>
<dbReference type="Proteomes" id="UP000271678">
    <property type="component" value="Unassembled WGS sequence"/>
</dbReference>
<name>A0A3M9M5U9_9MICO</name>
<protein>
    <submittedName>
        <fullName evidence="4">Transglutaminase domain-containing protein</fullName>
    </submittedName>
</protein>
<dbReference type="RefSeq" id="WP_123272299.1">
    <property type="nucleotide sequence ID" value="NZ_RJJQ01000017.1"/>
</dbReference>
<dbReference type="AlphaFoldDB" id="A0A3M9M5U9"/>
<dbReference type="OrthoDB" id="9804023at2"/>
<dbReference type="PANTHER" id="PTHR42736:SF1">
    <property type="entry name" value="PROTEIN-GLUTAMINE GAMMA-GLUTAMYLTRANSFERASE"/>
    <property type="match status" value="1"/>
</dbReference>
<keyword evidence="2" id="KW-0472">Membrane</keyword>
<evidence type="ECO:0000256" key="1">
    <source>
        <dbReference type="SAM" id="MobiDB-lite"/>
    </source>
</evidence>
<comment type="caution">
    <text evidence="4">The sequence shown here is derived from an EMBL/GenBank/DDBJ whole genome shotgun (WGS) entry which is preliminary data.</text>
</comment>
<dbReference type="PANTHER" id="PTHR42736">
    <property type="entry name" value="PROTEIN-GLUTAMINE GAMMA-GLUTAMYLTRANSFERASE"/>
    <property type="match status" value="1"/>
</dbReference>
<feature type="transmembrane region" description="Helical" evidence="2">
    <location>
        <begin position="607"/>
        <end position="628"/>
    </location>
</feature>
<dbReference type="EMBL" id="RJJQ01000017">
    <property type="protein sequence ID" value="RNI20263.1"/>
    <property type="molecule type" value="Genomic_DNA"/>
</dbReference>
<dbReference type="Pfam" id="PF11992">
    <property type="entry name" value="TgpA_N"/>
    <property type="match status" value="1"/>
</dbReference>
<keyword evidence="2" id="KW-0812">Transmembrane</keyword>
<dbReference type="InterPro" id="IPR038765">
    <property type="entry name" value="Papain-like_cys_pep_sf"/>
</dbReference>
<dbReference type="InterPro" id="IPR052901">
    <property type="entry name" value="Bact_TGase-like"/>
</dbReference>
<dbReference type="InterPro" id="IPR002931">
    <property type="entry name" value="Transglutaminase-like"/>
</dbReference>
<dbReference type="InterPro" id="IPR021878">
    <property type="entry name" value="TgpA_N"/>
</dbReference>
<dbReference type="Gene3D" id="3.10.620.30">
    <property type="match status" value="1"/>
</dbReference>